<dbReference type="CDD" id="cd11060">
    <property type="entry name" value="CYP57A1-like"/>
    <property type="match status" value="1"/>
</dbReference>
<reference evidence="10 11" key="1">
    <citation type="submission" date="2023-08" db="EMBL/GenBank/DDBJ databases">
        <title>Black Yeasts Isolated from many extreme environments.</title>
        <authorList>
            <person name="Coleine C."/>
            <person name="Stajich J.E."/>
            <person name="Selbmann L."/>
        </authorList>
    </citation>
    <scope>NUCLEOTIDE SEQUENCE [LARGE SCALE GENOMIC DNA]</scope>
    <source>
        <strain evidence="10 11">CCFEE 5792</strain>
    </source>
</reference>
<dbReference type="EMBL" id="JAVRRD010000002">
    <property type="protein sequence ID" value="KAK5062856.1"/>
    <property type="molecule type" value="Genomic_DNA"/>
</dbReference>
<comment type="caution">
    <text evidence="10">The sequence shown here is derived from an EMBL/GenBank/DDBJ whole genome shotgun (WGS) entry which is preliminary data.</text>
</comment>
<dbReference type="GO" id="GO:0004497">
    <property type="term" value="F:monooxygenase activity"/>
    <property type="evidence" value="ECO:0007669"/>
    <property type="project" value="UniProtKB-KW"/>
</dbReference>
<gene>
    <name evidence="10" type="ORF">LTR84_004931</name>
</gene>
<evidence type="ECO:0000256" key="3">
    <source>
        <dbReference type="ARBA" id="ARBA00022723"/>
    </source>
</evidence>
<dbReference type="PANTHER" id="PTHR24305:SF232">
    <property type="entry name" value="P450, PUTATIVE (EUROFUNG)-RELATED"/>
    <property type="match status" value="1"/>
</dbReference>
<dbReference type="InterPro" id="IPR001128">
    <property type="entry name" value="Cyt_P450"/>
</dbReference>
<dbReference type="GO" id="GO:0005506">
    <property type="term" value="F:iron ion binding"/>
    <property type="evidence" value="ECO:0007669"/>
    <property type="project" value="InterPro"/>
</dbReference>
<dbReference type="GO" id="GO:0016705">
    <property type="term" value="F:oxidoreductase activity, acting on paired donors, with incorporation or reduction of molecular oxygen"/>
    <property type="evidence" value="ECO:0007669"/>
    <property type="project" value="InterPro"/>
</dbReference>
<name>A0AAV9NNC3_9EURO</name>
<dbReference type="Pfam" id="PF00067">
    <property type="entry name" value="p450"/>
    <property type="match status" value="1"/>
</dbReference>
<feature type="transmembrane region" description="Helical" evidence="9">
    <location>
        <begin position="16"/>
        <end position="38"/>
    </location>
</feature>
<evidence type="ECO:0000256" key="1">
    <source>
        <dbReference type="ARBA" id="ARBA00001971"/>
    </source>
</evidence>
<dbReference type="SUPFAM" id="SSF48264">
    <property type="entry name" value="Cytochrome P450"/>
    <property type="match status" value="1"/>
</dbReference>
<evidence type="ECO:0000256" key="5">
    <source>
        <dbReference type="ARBA" id="ARBA00023004"/>
    </source>
</evidence>
<keyword evidence="4 8" id="KW-0560">Oxidoreductase</keyword>
<protein>
    <submittedName>
        <fullName evidence="10">Uncharacterized protein</fullName>
    </submittedName>
</protein>
<dbReference type="Proteomes" id="UP001358417">
    <property type="component" value="Unassembled WGS sequence"/>
</dbReference>
<evidence type="ECO:0000256" key="9">
    <source>
        <dbReference type="SAM" id="Phobius"/>
    </source>
</evidence>
<dbReference type="GO" id="GO:0020037">
    <property type="term" value="F:heme binding"/>
    <property type="evidence" value="ECO:0007669"/>
    <property type="project" value="InterPro"/>
</dbReference>
<comment type="cofactor">
    <cofactor evidence="1 7">
        <name>heme</name>
        <dbReference type="ChEBI" id="CHEBI:30413"/>
    </cofactor>
</comment>
<dbReference type="PRINTS" id="PR00385">
    <property type="entry name" value="P450"/>
</dbReference>
<keyword evidence="9" id="KW-1133">Transmembrane helix</keyword>
<dbReference type="AlphaFoldDB" id="A0AAV9NNC3"/>
<keyword evidence="5 7" id="KW-0408">Iron</keyword>
<evidence type="ECO:0000256" key="2">
    <source>
        <dbReference type="ARBA" id="ARBA00010617"/>
    </source>
</evidence>
<evidence type="ECO:0000256" key="8">
    <source>
        <dbReference type="RuleBase" id="RU000461"/>
    </source>
</evidence>
<accession>A0AAV9NNC3</accession>
<evidence type="ECO:0000313" key="11">
    <source>
        <dbReference type="Proteomes" id="UP001358417"/>
    </source>
</evidence>
<keyword evidence="3 7" id="KW-0479">Metal-binding</keyword>
<dbReference type="PRINTS" id="PR00463">
    <property type="entry name" value="EP450I"/>
</dbReference>
<evidence type="ECO:0000256" key="4">
    <source>
        <dbReference type="ARBA" id="ARBA00023002"/>
    </source>
</evidence>
<evidence type="ECO:0000313" key="10">
    <source>
        <dbReference type="EMBL" id="KAK5062856.1"/>
    </source>
</evidence>
<keyword evidence="9" id="KW-0472">Membrane</keyword>
<proteinExistence type="inferred from homology"/>
<keyword evidence="6 8" id="KW-0503">Monooxygenase</keyword>
<dbReference type="InterPro" id="IPR050121">
    <property type="entry name" value="Cytochrome_P450_monoxygenase"/>
</dbReference>
<keyword evidence="9" id="KW-0812">Transmembrane</keyword>
<dbReference type="FunFam" id="1.10.630.10:FF:000050">
    <property type="entry name" value="Cytochrome P450 monooxygenase"/>
    <property type="match status" value="1"/>
</dbReference>
<dbReference type="PANTHER" id="PTHR24305">
    <property type="entry name" value="CYTOCHROME P450"/>
    <property type="match status" value="1"/>
</dbReference>
<dbReference type="InterPro" id="IPR002401">
    <property type="entry name" value="Cyt_P450_E_grp-I"/>
</dbReference>
<comment type="similarity">
    <text evidence="2 8">Belongs to the cytochrome P450 family.</text>
</comment>
<dbReference type="PROSITE" id="PS00086">
    <property type="entry name" value="CYTOCHROME_P450"/>
    <property type="match status" value="1"/>
</dbReference>
<sequence length="511" mass="57840">MAIVHNQIHDSLSAQALAFAKANFLLLIFASVLARALYKRYASPLRHIPGPVLASCSRLWKVWSTYSGHTELDHIALHQKYGPVVRTAPNEVSFGSTNAAKDIFAVGKGFHKTMFYSVFPPKHAPDIFTEVREWKHAQMKRYAVTPYSLAQMQKRSEPIEGMIMSLMEHLTNYSINSGKVCNLGNLLHYFAFDVLGEVAFSRRFGFLEAEVDVEGSIKNIDDVQWYDGIVGQIPEFDILLRNNPLRPYLPFWKPNPTTMTRIAVEELEKRKQPDGTFDSTGIDLLAELLRAHEGNSEKFSVNDVFSIAHGAVFAGSDSTASTMQSFFYLVLNNASVYANLTEEINKAQKAGELSEIVTYAEAQRLEYFQACLKEAMRIRPAVGLGIYRNVPQEGVEIDGKFYPGGTQVAVNGWVLHRDKTVFGDDVEVYRPERWFERDAKFMGSHLYQFGGGSHLCIGRNLALFEMNKALIQILREFEITLVHPGRPLQYHSTFFVVQEGLEVYMKKRSQK</sequence>
<dbReference type="GeneID" id="89973109"/>
<dbReference type="Gene3D" id="1.10.630.10">
    <property type="entry name" value="Cytochrome P450"/>
    <property type="match status" value="1"/>
</dbReference>
<feature type="binding site" description="axial binding residue" evidence="7">
    <location>
        <position position="456"/>
    </location>
    <ligand>
        <name>heme</name>
        <dbReference type="ChEBI" id="CHEBI:30413"/>
    </ligand>
    <ligandPart>
        <name>Fe</name>
        <dbReference type="ChEBI" id="CHEBI:18248"/>
    </ligandPart>
</feature>
<organism evidence="10 11">
    <name type="scientific">Exophiala bonariae</name>
    <dbReference type="NCBI Taxonomy" id="1690606"/>
    <lineage>
        <taxon>Eukaryota</taxon>
        <taxon>Fungi</taxon>
        <taxon>Dikarya</taxon>
        <taxon>Ascomycota</taxon>
        <taxon>Pezizomycotina</taxon>
        <taxon>Eurotiomycetes</taxon>
        <taxon>Chaetothyriomycetidae</taxon>
        <taxon>Chaetothyriales</taxon>
        <taxon>Herpotrichiellaceae</taxon>
        <taxon>Exophiala</taxon>
    </lineage>
</organism>
<evidence type="ECO:0000256" key="7">
    <source>
        <dbReference type="PIRSR" id="PIRSR602401-1"/>
    </source>
</evidence>
<evidence type="ECO:0000256" key="6">
    <source>
        <dbReference type="ARBA" id="ARBA00023033"/>
    </source>
</evidence>
<dbReference type="InterPro" id="IPR036396">
    <property type="entry name" value="Cyt_P450_sf"/>
</dbReference>
<keyword evidence="11" id="KW-1185">Reference proteome</keyword>
<dbReference type="InterPro" id="IPR017972">
    <property type="entry name" value="Cyt_P450_CS"/>
</dbReference>
<dbReference type="RefSeq" id="XP_064711128.1">
    <property type="nucleotide sequence ID" value="XM_064848504.1"/>
</dbReference>
<keyword evidence="7 8" id="KW-0349">Heme</keyword>